<dbReference type="AlphaFoldDB" id="A0A4S2HCZ9"/>
<evidence type="ECO:0000313" key="2">
    <source>
        <dbReference type="Proteomes" id="UP000305451"/>
    </source>
</evidence>
<reference evidence="1 2" key="1">
    <citation type="journal article" date="2013" name="Int. J. Syst. Evol. Microbiol.">
        <title>Marinicauda pacifica gen. nov., sp. nov., a prosthecate alphaproteobacterium of the family Hyphomonadaceae isolated from deep seawater.</title>
        <authorList>
            <person name="Zhang X.Y."/>
            <person name="Li G.W."/>
            <person name="Wang C.S."/>
            <person name="Zhang Y.J."/>
            <person name="Xu X.W."/>
            <person name="Li H."/>
            <person name="Liu A."/>
            <person name="Liu C."/>
            <person name="Xie B.B."/>
            <person name="Qin Q.L."/>
            <person name="Xu Z."/>
            <person name="Chen X.L."/>
            <person name="Zhou B.C."/>
            <person name="Zhang Y.Z."/>
        </authorList>
    </citation>
    <scope>NUCLEOTIDE SEQUENCE [LARGE SCALE GENOMIC DNA]</scope>
    <source>
        <strain evidence="1 2">P-1 km-3</strain>
    </source>
</reference>
<dbReference type="RefSeq" id="WP_135943122.1">
    <property type="nucleotide sequence ID" value="NZ_BMEI01000001.1"/>
</dbReference>
<keyword evidence="2" id="KW-1185">Reference proteome</keyword>
<name>A0A4S2HCZ9_9PROT</name>
<dbReference type="Proteomes" id="UP000305451">
    <property type="component" value="Unassembled WGS sequence"/>
</dbReference>
<dbReference type="EMBL" id="SRXV01000001">
    <property type="protein sequence ID" value="TGY93927.1"/>
    <property type="molecule type" value="Genomic_DNA"/>
</dbReference>
<accession>A0A4S2HCZ9</accession>
<comment type="caution">
    <text evidence="1">The sequence shown here is derived from an EMBL/GenBank/DDBJ whole genome shotgun (WGS) entry which is preliminary data.</text>
</comment>
<sequence length="78" mass="8022">MAENSPMKGLILSAVEAPGHQTIEGVIAASEDTSSRVCGEYGEVCTVTAQLGSFAGLVGDIAVNRVESWAASQRAPND</sequence>
<protein>
    <submittedName>
        <fullName evidence="1">Uncharacterized protein</fullName>
    </submittedName>
</protein>
<organism evidence="1 2">
    <name type="scientific">Marinicauda pacifica</name>
    <dbReference type="NCBI Taxonomy" id="1133559"/>
    <lineage>
        <taxon>Bacteria</taxon>
        <taxon>Pseudomonadati</taxon>
        <taxon>Pseudomonadota</taxon>
        <taxon>Alphaproteobacteria</taxon>
        <taxon>Maricaulales</taxon>
        <taxon>Maricaulaceae</taxon>
        <taxon>Marinicauda</taxon>
    </lineage>
</organism>
<evidence type="ECO:0000313" key="1">
    <source>
        <dbReference type="EMBL" id="TGY93927.1"/>
    </source>
</evidence>
<gene>
    <name evidence="1" type="ORF">E5162_01170</name>
</gene>
<proteinExistence type="predicted"/>